<organism evidence="3">
    <name type="scientific">Harpegnathos saltator</name>
    <name type="common">Jerdon's jumping ant</name>
    <dbReference type="NCBI Taxonomy" id="610380"/>
    <lineage>
        <taxon>Eukaryota</taxon>
        <taxon>Metazoa</taxon>
        <taxon>Ecdysozoa</taxon>
        <taxon>Arthropoda</taxon>
        <taxon>Hexapoda</taxon>
        <taxon>Insecta</taxon>
        <taxon>Pterygota</taxon>
        <taxon>Neoptera</taxon>
        <taxon>Endopterygota</taxon>
        <taxon>Hymenoptera</taxon>
        <taxon>Apocrita</taxon>
        <taxon>Aculeata</taxon>
        <taxon>Formicoidea</taxon>
        <taxon>Formicidae</taxon>
        <taxon>Ponerinae</taxon>
        <taxon>Ponerini</taxon>
        <taxon>Harpegnathos</taxon>
    </lineage>
</organism>
<name>E2BG31_HARSA</name>
<dbReference type="Proteomes" id="UP000008237">
    <property type="component" value="Unassembled WGS sequence"/>
</dbReference>
<dbReference type="AlphaFoldDB" id="E2BG31"/>
<feature type="compositionally biased region" description="Basic and acidic residues" evidence="1">
    <location>
        <begin position="1"/>
        <end position="12"/>
    </location>
</feature>
<evidence type="ECO:0000313" key="3">
    <source>
        <dbReference type="Proteomes" id="UP000008237"/>
    </source>
</evidence>
<feature type="compositionally biased region" description="Low complexity" evidence="1">
    <location>
        <begin position="115"/>
        <end position="141"/>
    </location>
</feature>
<reference evidence="2 3" key="1">
    <citation type="journal article" date="2010" name="Science">
        <title>Genomic comparison of the ants Camponotus floridanus and Harpegnathos saltator.</title>
        <authorList>
            <person name="Bonasio R."/>
            <person name="Zhang G."/>
            <person name="Ye C."/>
            <person name="Mutti N.S."/>
            <person name="Fang X."/>
            <person name="Qin N."/>
            <person name="Donahue G."/>
            <person name="Yang P."/>
            <person name="Li Q."/>
            <person name="Li C."/>
            <person name="Zhang P."/>
            <person name="Huang Z."/>
            <person name="Berger S.L."/>
            <person name="Reinberg D."/>
            <person name="Wang J."/>
            <person name="Liebig J."/>
        </authorList>
    </citation>
    <scope>NUCLEOTIDE SEQUENCE [LARGE SCALE GENOMIC DNA]</scope>
    <source>
        <strain evidence="2 3">R22 G/1</strain>
    </source>
</reference>
<proteinExistence type="predicted"/>
<evidence type="ECO:0000313" key="2">
    <source>
        <dbReference type="EMBL" id="EFN85349.1"/>
    </source>
</evidence>
<keyword evidence="3" id="KW-1185">Reference proteome</keyword>
<dbReference type="EMBL" id="GL448110">
    <property type="protein sequence ID" value="EFN85349.1"/>
    <property type="molecule type" value="Genomic_DNA"/>
</dbReference>
<protein>
    <submittedName>
        <fullName evidence="2">Uncharacterized protein</fullName>
    </submittedName>
</protein>
<evidence type="ECO:0000256" key="1">
    <source>
        <dbReference type="SAM" id="MobiDB-lite"/>
    </source>
</evidence>
<accession>E2BG31</accession>
<gene>
    <name evidence="2" type="ORF">EAI_10675</name>
</gene>
<sequence length="159" mass="17204">MDSKFIKTKPNESSDSESSDSRSLMDGRSSPFLDQPSTLVGDFLKRRTKKKRKIATTPPSTPTPTIIGRKDLDIPVLDDTMEDLRETPPPMVADSSSYSQEEELAQVGTPRHSAEAPAEAPAEEATTAETSPGEPETAEPSVGDQWEVEVGSPEEACKV</sequence>
<dbReference type="InParanoid" id="E2BG31"/>
<feature type="region of interest" description="Disordered" evidence="1">
    <location>
        <begin position="1"/>
        <end position="159"/>
    </location>
</feature>